<keyword evidence="1" id="KW-0812">Transmembrane</keyword>
<evidence type="ECO:0000259" key="2">
    <source>
        <dbReference type="Pfam" id="PF20349"/>
    </source>
</evidence>
<protein>
    <recommendedName>
        <fullName evidence="2">DUF6644 domain-containing protein</fullName>
    </recommendedName>
</protein>
<feature type="domain" description="DUF6644" evidence="2">
    <location>
        <begin position="44"/>
        <end position="171"/>
    </location>
</feature>
<dbReference type="Pfam" id="PF20349">
    <property type="entry name" value="DUF6644"/>
    <property type="match status" value="1"/>
</dbReference>
<reference evidence="3 4" key="1">
    <citation type="submission" date="2021-05" db="EMBL/GenBank/DDBJ databases">
        <title>Croceibacterium sp. LX-88 genome sequence.</title>
        <authorList>
            <person name="Luo X."/>
        </authorList>
    </citation>
    <scope>NUCLEOTIDE SEQUENCE [LARGE SCALE GENOMIC DNA]</scope>
    <source>
        <strain evidence="3 4">LX-88</strain>
    </source>
</reference>
<accession>A0ABS5W4M1</accession>
<evidence type="ECO:0000256" key="1">
    <source>
        <dbReference type="SAM" id="Phobius"/>
    </source>
</evidence>
<dbReference type="Proteomes" id="UP000811255">
    <property type="component" value="Unassembled WGS sequence"/>
</dbReference>
<feature type="transmembrane region" description="Helical" evidence="1">
    <location>
        <begin position="151"/>
        <end position="170"/>
    </location>
</feature>
<dbReference type="InterPro" id="IPR046586">
    <property type="entry name" value="DUF6644"/>
</dbReference>
<keyword evidence="4" id="KW-1185">Reference proteome</keyword>
<proteinExistence type="predicted"/>
<evidence type="ECO:0000313" key="4">
    <source>
        <dbReference type="Proteomes" id="UP000811255"/>
    </source>
</evidence>
<feature type="transmembrane region" description="Helical" evidence="1">
    <location>
        <begin position="113"/>
        <end position="131"/>
    </location>
</feature>
<feature type="transmembrane region" description="Helical" evidence="1">
    <location>
        <begin position="84"/>
        <end position="101"/>
    </location>
</feature>
<gene>
    <name evidence="3" type="ORF">KK137_08890</name>
</gene>
<feature type="transmembrane region" description="Helical" evidence="1">
    <location>
        <begin position="37"/>
        <end position="63"/>
    </location>
</feature>
<evidence type="ECO:0000313" key="3">
    <source>
        <dbReference type="EMBL" id="MBT2134446.1"/>
    </source>
</evidence>
<keyword evidence="1" id="KW-0472">Membrane</keyword>
<comment type="caution">
    <text evidence="3">The sequence shown here is derived from an EMBL/GenBank/DDBJ whole genome shotgun (WGS) entry which is preliminary data.</text>
</comment>
<organism evidence="3 4">
    <name type="scientific">Croceibacterium selenioxidans</name>
    <dbReference type="NCBI Taxonomy" id="2838833"/>
    <lineage>
        <taxon>Bacteria</taxon>
        <taxon>Pseudomonadati</taxon>
        <taxon>Pseudomonadota</taxon>
        <taxon>Alphaproteobacteria</taxon>
        <taxon>Sphingomonadales</taxon>
        <taxon>Erythrobacteraceae</taxon>
        <taxon>Croceibacterium</taxon>
    </lineage>
</organism>
<keyword evidence="1" id="KW-1133">Transmembrane helix</keyword>
<dbReference type="EMBL" id="JAHFVK010000001">
    <property type="protein sequence ID" value="MBT2134446.1"/>
    <property type="molecule type" value="Genomic_DNA"/>
</dbReference>
<sequence>MGDLLYNFTQWLYSTPLNQFAQSMSESALSLWIVERFWAIPIMQVTHILGIAGSFAAVLMLNMRVFNLAGHATLAETSARYTKVLWWSLAVIILSGGLMLFGDTVRNLLNSIFWIKMVLVVTAVLLALGFARGLRRQSAVNDRVSGGTKALAIFLVVLWCVIMLCGRWIAYAPS</sequence>
<name>A0ABS5W4M1_9SPHN</name>
<dbReference type="RefSeq" id="WP_214535794.1">
    <property type="nucleotide sequence ID" value="NZ_JAHFVK010000001.1"/>
</dbReference>